<dbReference type="AlphaFoldDB" id="A0A645HMY2"/>
<organism evidence="2">
    <name type="scientific">bioreactor metagenome</name>
    <dbReference type="NCBI Taxonomy" id="1076179"/>
    <lineage>
        <taxon>unclassified sequences</taxon>
        <taxon>metagenomes</taxon>
        <taxon>ecological metagenomes</taxon>
    </lineage>
</organism>
<comment type="caution">
    <text evidence="2">The sequence shown here is derived from an EMBL/GenBank/DDBJ whole genome shotgun (WGS) entry which is preliminary data.</text>
</comment>
<feature type="region of interest" description="Disordered" evidence="1">
    <location>
        <begin position="31"/>
        <end position="90"/>
    </location>
</feature>
<evidence type="ECO:0000313" key="2">
    <source>
        <dbReference type="EMBL" id="MPN40180.1"/>
    </source>
</evidence>
<name>A0A645HMY2_9ZZZZ</name>
<reference evidence="2" key="1">
    <citation type="submission" date="2019-08" db="EMBL/GenBank/DDBJ databases">
        <authorList>
            <person name="Kucharzyk K."/>
            <person name="Murdoch R.W."/>
            <person name="Higgins S."/>
            <person name="Loffler F."/>
        </authorList>
    </citation>
    <scope>NUCLEOTIDE SEQUENCE</scope>
</reference>
<evidence type="ECO:0000256" key="1">
    <source>
        <dbReference type="SAM" id="MobiDB-lite"/>
    </source>
</evidence>
<gene>
    <name evidence="2" type="ORF">SDC9_187716</name>
</gene>
<feature type="compositionally biased region" description="Basic and acidic residues" evidence="1">
    <location>
        <begin position="61"/>
        <end position="79"/>
    </location>
</feature>
<dbReference type="EMBL" id="VSSQ01096419">
    <property type="protein sequence ID" value="MPN40180.1"/>
    <property type="molecule type" value="Genomic_DNA"/>
</dbReference>
<proteinExistence type="predicted"/>
<accession>A0A645HMY2</accession>
<protein>
    <submittedName>
        <fullName evidence="2">Uncharacterized protein</fullName>
    </submittedName>
</protein>
<sequence>MRGVALLVVVRNVVHGETTFASGVAVMENGLRNAKPHKQDAEERENDADDAGASCHGKGHNGPEDTEDRRKECADEPHSRGAAPRFNAFQ</sequence>